<name>A0A934VES0_9BACT</name>
<dbReference type="InterPro" id="IPR036388">
    <property type="entry name" value="WH-like_DNA-bd_sf"/>
</dbReference>
<accession>A0A934VES0</accession>
<dbReference type="SUPFAM" id="SSF46785">
    <property type="entry name" value="Winged helix' DNA-binding domain"/>
    <property type="match status" value="1"/>
</dbReference>
<dbReference type="InterPro" id="IPR011991">
    <property type="entry name" value="ArsR-like_HTH"/>
</dbReference>
<dbReference type="AlphaFoldDB" id="A0A934VES0"/>
<keyword evidence="1" id="KW-0805">Transcription regulation</keyword>
<evidence type="ECO:0000256" key="2">
    <source>
        <dbReference type="ARBA" id="ARBA00023125"/>
    </source>
</evidence>
<dbReference type="PANTHER" id="PTHR43132">
    <property type="entry name" value="ARSENICAL RESISTANCE OPERON REPRESSOR ARSR-RELATED"/>
    <property type="match status" value="1"/>
</dbReference>
<dbReference type="PRINTS" id="PR00778">
    <property type="entry name" value="HTHARSR"/>
</dbReference>
<dbReference type="PANTHER" id="PTHR43132:SF9">
    <property type="entry name" value="ARSR FAMILY TRANSCRIPTIONAL REGULATORY PROTEIN"/>
    <property type="match status" value="1"/>
</dbReference>
<dbReference type="NCBIfam" id="NF033788">
    <property type="entry name" value="HTH_metalloreg"/>
    <property type="match status" value="1"/>
</dbReference>
<dbReference type="RefSeq" id="WP_200276776.1">
    <property type="nucleotide sequence ID" value="NZ_JAENII010000002.1"/>
</dbReference>
<gene>
    <name evidence="5" type="ORF">JIN81_04245</name>
</gene>
<dbReference type="InterPro" id="IPR051011">
    <property type="entry name" value="Metal_resp_trans_reg"/>
</dbReference>
<evidence type="ECO:0000313" key="5">
    <source>
        <dbReference type="EMBL" id="MBK1826217.1"/>
    </source>
</evidence>
<dbReference type="Pfam" id="PF01022">
    <property type="entry name" value="HTH_5"/>
    <property type="match status" value="1"/>
</dbReference>
<keyword evidence="2" id="KW-0238">DNA-binding</keyword>
<proteinExistence type="predicted"/>
<keyword evidence="3" id="KW-0804">Transcription</keyword>
<evidence type="ECO:0000256" key="3">
    <source>
        <dbReference type="ARBA" id="ARBA00023163"/>
    </source>
</evidence>
<dbReference type="Gene3D" id="1.10.10.10">
    <property type="entry name" value="Winged helix-like DNA-binding domain superfamily/Winged helix DNA-binding domain"/>
    <property type="match status" value="1"/>
</dbReference>
<dbReference type="GO" id="GO:0003677">
    <property type="term" value="F:DNA binding"/>
    <property type="evidence" value="ECO:0007669"/>
    <property type="project" value="UniProtKB-KW"/>
</dbReference>
<dbReference type="InterPro" id="IPR001845">
    <property type="entry name" value="HTH_ArsR_DNA-bd_dom"/>
</dbReference>
<evidence type="ECO:0000313" key="6">
    <source>
        <dbReference type="Proteomes" id="UP000658278"/>
    </source>
</evidence>
<dbReference type="Proteomes" id="UP000658278">
    <property type="component" value="Unassembled WGS sequence"/>
</dbReference>
<dbReference type="InterPro" id="IPR036390">
    <property type="entry name" value="WH_DNA-bd_sf"/>
</dbReference>
<dbReference type="CDD" id="cd00090">
    <property type="entry name" value="HTH_ARSR"/>
    <property type="match status" value="1"/>
</dbReference>
<evidence type="ECO:0000256" key="1">
    <source>
        <dbReference type="ARBA" id="ARBA00023015"/>
    </source>
</evidence>
<reference evidence="5" key="1">
    <citation type="submission" date="2021-01" db="EMBL/GenBank/DDBJ databases">
        <title>Modified the classification status of verrucomicrobia.</title>
        <authorList>
            <person name="Feng X."/>
        </authorList>
    </citation>
    <scope>NUCLEOTIDE SEQUENCE</scope>
    <source>
        <strain evidence="5">KCTC 22201</strain>
    </source>
</reference>
<evidence type="ECO:0000259" key="4">
    <source>
        <dbReference type="PROSITE" id="PS50987"/>
    </source>
</evidence>
<dbReference type="PROSITE" id="PS50987">
    <property type="entry name" value="HTH_ARSR_2"/>
    <property type="match status" value="1"/>
</dbReference>
<sequence>MKLGTEELERVARFFRAFSEPTRLALLQELKSGPKSVGELVEATETTQANVSKQLKMLYETGLLSRKKLGNLSIYAISEPVVLEFCRLACEQLNARPKERKLRF</sequence>
<feature type="domain" description="HTH arsR-type" evidence="4">
    <location>
        <begin position="3"/>
        <end position="97"/>
    </location>
</feature>
<dbReference type="EMBL" id="JAENII010000002">
    <property type="protein sequence ID" value="MBK1826217.1"/>
    <property type="molecule type" value="Genomic_DNA"/>
</dbReference>
<dbReference type="SMART" id="SM00418">
    <property type="entry name" value="HTH_ARSR"/>
    <property type="match status" value="1"/>
</dbReference>
<protein>
    <submittedName>
        <fullName evidence="5">Winged helix-turn-helix transcriptional regulator</fullName>
    </submittedName>
</protein>
<keyword evidence="6" id="KW-1185">Reference proteome</keyword>
<dbReference type="GO" id="GO:0003700">
    <property type="term" value="F:DNA-binding transcription factor activity"/>
    <property type="evidence" value="ECO:0007669"/>
    <property type="project" value="InterPro"/>
</dbReference>
<comment type="caution">
    <text evidence="5">The sequence shown here is derived from an EMBL/GenBank/DDBJ whole genome shotgun (WGS) entry which is preliminary data.</text>
</comment>
<organism evidence="5 6">
    <name type="scientific">Haloferula rosea</name>
    <dbReference type="NCBI Taxonomy" id="490093"/>
    <lineage>
        <taxon>Bacteria</taxon>
        <taxon>Pseudomonadati</taxon>
        <taxon>Verrucomicrobiota</taxon>
        <taxon>Verrucomicrobiia</taxon>
        <taxon>Verrucomicrobiales</taxon>
        <taxon>Verrucomicrobiaceae</taxon>
        <taxon>Haloferula</taxon>
    </lineage>
</organism>